<feature type="transmembrane region" description="Helical" evidence="1">
    <location>
        <begin position="132"/>
        <end position="161"/>
    </location>
</feature>
<reference evidence="2 3" key="1">
    <citation type="submission" date="2018-01" db="EMBL/GenBank/DDBJ databases">
        <title>Complete genome sequence of Flavivirga eckloniae ECD14 isolated from seaweed Ecklonia cava.</title>
        <authorList>
            <person name="Lee J.H."/>
            <person name="Baik K.S."/>
            <person name="Seong C.N."/>
        </authorList>
    </citation>
    <scope>NUCLEOTIDE SEQUENCE [LARGE SCALE GENOMIC DNA]</scope>
    <source>
        <strain evidence="2 3">ECD14</strain>
    </source>
</reference>
<dbReference type="EMBL" id="CP025791">
    <property type="protein sequence ID" value="AUP80783.1"/>
    <property type="molecule type" value="Genomic_DNA"/>
</dbReference>
<evidence type="ECO:0000256" key="1">
    <source>
        <dbReference type="SAM" id="Phobius"/>
    </source>
</evidence>
<protein>
    <submittedName>
        <fullName evidence="2">Uncharacterized protein</fullName>
    </submittedName>
</protein>
<organism evidence="2 3">
    <name type="scientific">Flavivirga eckloniae</name>
    <dbReference type="NCBI Taxonomy" id="1803846"/>
    <lineage>
        <taxon>Bacteria</taxon>
        <taxon>Pseudomonadati</taxon>
        <taxon>Bacteroidota</taxon>
        <taxon>Flavobacteriia</taxon>
        <taxon>Flavobacteriales</taxon>
        <taxon>Flavobacteriaceae</taxon>
        <taxon>Flavivirga</taxon>
    </lineage>
</organism>
<accession>A0A2K9PUP7</accession>
<dbReference type="KEGG" id="fek:C1H87_19510"/>
<dbReference type="Proteomes" id="UP000235826">
    <property type="component" value="Chromosome"/>
</dbReference>
<gene>
    <name evidence="2" type="ORF">C1H87_19510</name>
</gene>
<keyword evidence="1" id="KW-0812">Transmembrane</keyword>
<evidence type="ECO:0000313" key="3">
    <source>
        <dbReference type="Proteomes" id="UP000235826"/>
    </source>
</evidence>
<proteinExistence type="predicted"/>
<keyword evidence="3" id="KW-1185">Reference proteome</keyword>
<keyword evidence="1" id="KW-0472">Membrane</keyword>
<feature type="transmembrane region" description="Helical" evidence="1">
    <location>
        <begin position="44"/>
        <end position="63"/>
    </location>
</feature>
<feature type="transmembrane region" description="Helical" evidence="1">
    <location>
        <begin position="5"/>
        <end position="24"/>
    </location>
</feature>
<evidence type="ECO:0000313" key="2">
    <source>
        <dbReference type="EMBL" id="AUP80783.1"/>
    </source>
</evidence>
<feature type="transmembrane region" description="Helical" evidence="1">
    <location>
        <begin position="83"/>
        <end position="101"/>
    </location>
</feature>
<name>A0A2K9PUP7_9FLAO</name>
<dbReference type="AlphaFoldDB" id="A0A2K9PUP7"/>
<sequence length="177" mass="20220">MNNRILMTIGAFILTSVFILWEYLNGGVVTHHLLAREDLTGISNWWGLLTIPLLSWLITSLIYRRRDKKIKSKSNIEDSEIKILKGFLSALVFGIIASLLWEFNLENILQYFILLPIIISFFKPVHLPEYLLGFVIGMLFTFGGILPIIIGTVLLVLSFLVNKLIRTLKNLFISKAD</sequence>
<keyword evidence="1" id="KW-1133">Transmembrane helix</keyword>